<keyword evidence="2" id="KW-1185">Reference proteome</keyword>
<name>A0A398B7R4_9BACI</name>
<reference evidence="1 2" key="1">
    <citation type="submission" date="2018-08" db="EMBL/GenBank/DDBJ databases">
        <title>Bacillus jemisoniae sp. nov., Bacillus chryseoplanitiae sp. nov., Bacillus resnikiae sp. nov., and Bacillus frankliniae sp. nov., isolated from Viking spacecraft and associated surfaces.</title>
        <authorList>
            <person name="Seuylemezian A."/>
            <person name="Vaishampayan P."/>
        </authorList>
    </citation>
    <scope>NUCLEOTIDE SEQUENCE [LARGE SCALE GENOMIC DNA]</scope>
    <source>
        <strain evidence="1 2">JJ-247</strain>
    </source>
</reference>
<evidence type="ECO:0000313" key="2">
    <source>
        <dbReference type="Proteomes" id="UP000265816"/>
    </source>
</evidence>
<dbReference type="InterPro" id="IPR020260">
    <property type="entry name" value="Uncharacterised_YueH"/>
</dbReference>
<gene>
    <name evidence="1" type="ORF">D1970_09995</name>
</gene>
<evidence type="ECO:0000313" key="1">
    <source>
        <dbReference type="EMBL" id="RID85847.1"/>
    </source>
</evidence>
<protein>
    <recommendedName>
        <fullName evidence="3">YueH family protein</fullName>
    </recommendedName>
</protein>
<dbReference type="AlphaFoldDB" id="A0A398B7R4"/>
<evidence type="ECO:0008006" key="3">
    <source>
        <dbReference type="Google" id="ProtNLM"/>
    </source>
</evidence>
<dbReference type="Proteomes" id="UP000265816">
    <property type="component" value="Unassembled WGS sequence"/>
</dbReference>
<dbReference type="EMBL" id="QWVT01000015">
    <property type="protein sequence ID" value="RID85847.1"/>
    <property type="molecule type" value="Genomic_DNA"/>
</dbReference>
<accession>A0A398B7R4</accession>
<dbReference type="OrthoDB" id="2888045at2"/>
<organism evidence="1 2">
    <name type="scientific">Mesobacillus zeae</name>
    <dbReference type="NCBI Taxonomy" id="1917180"/>
    <lineage>
        <taxon>Bacteria</taxon>
        <taxon>Bacillati</taxon>
        <taxon>Bacillota</taxon>
        <taxon>Bacilli</taxon>
        <taxon>Bacillales</taxon>
        <taxon>Bacillaceae</taxon>
        <taxon>Mesobacillus</taxon>
    </lineage>
</organism>
<sequence length="81" mass="9493">MIHTCEKINISGNKLAEVYMHKTADGRYIVAIPDIHWSTKFHELDQFDRQFDHLQQSLNFHLFEGNTDDLAKAIMNMLTIM</sequence>
<comment type="caution">
    <text evidence="1">The sequence shown here is derived from an EMBL/GenBank/DDBJ whole genome shotgun (WGS) entry which is preliminary data.</text>
</comment>
<dbReference type="RefSeq" id="WP_119112700.1">
    <property type="nucleotide sequence ID" value="NZ_CBCSEO010000002.1"/>
</dbReference>
<dbReference type="Pfam" id="PF14166">
    <property type="entry name" value="YueH"/>
    <property type="match status" value="1"/>
</dbReference>
<proteinExistence type="predicted"/>